<name>A0A0V0TSH6_9BILA</name>
<feature type="region of interest" description="Disordered" evidence="1">
    <location>
        <begin position="94"/>
        <end position="113"/>
    </location>
</feature>
<feature type="compositionally biased region" description="Polar residues" evidence="1">
    <location>
        <begin position="100"/>
        <end position="113"/>
    </location>
</feature>
<evidence type="ECO:0000313" key="3">
    <source>
        <dbReference type="Proteomes" id="UP000055048"/>
    </source>
</evidence>
<evidence type="ECO:0000256" key="1">
    <source>
        <dbReference type="SAM" id="MobiDB-lite"/>
    </source>
</evidence>
<organism evidence="2 3">
    <name type="scientific">Trichinella murrelli</name>
    <dbReference type="NCBI Taxonomy" id="144512"/>
    <lineage>
        <taxon>Eukaryota</taxon>
        <taxon>Metazoa</taxon>
        <taxon>Ecdysozoa</taxon>
        <taxon>Nematoda</taxon>
        <taxon>Enoplea</taxon>
        <taxon>Dorylaimia</taxon>
        <taxon>Trichinellida</taxon>
        <taxon>Trichinellidae</taxon>
        <taxon>Trichinella</taxon>
    </lineage>
</organism>
<evidence type="ECO:0000313" key="2">
    <source>
        <dbReference type="EMBL" id="KRX41905.1"/>
    </source>
</evidence>
<comment type="caution">
    <text evidence="2">The sequence shown here is derived from an EMBL/GenBank/DDBJ whole genome shotgun (WGS) entry which is preliminary data.</text>
</comment>
<reference evidence="2 3" key="1">
    <citation type="submission" date="2015-01" db="EMBL/GenBank/DDBJ databases">
        <title>Evolution of Trichinella species and genotypes.</title>
        <authorList>
            <person name="Korhonen P.K."/>
            <person name="Edoardo P."/>
            <person name="Giuseppe L.R."/>
            <person name="Gasser R.B."/>
        </authorList>
    </citation>
    <scope>NUCLEOTIDE SEQUENCE [LARGE SCALE GENOMIC DNA]</scope>
    <source>
        <strain evidence="2">ISS417</strain>
    </source>
</reference>
<dbReference type="EMBL" id="JYDJ01000158">
    <property type="protein sequence ID" value="KRX41905.1"/>
    <property type="molecule type" value="Genomic_DNA"/>
</dbReference>
<dbReference type="Proteomes" id="UP000055048">
    <property type="component" value="Unassembled WGS sequence"/>
</dbReference>
<keyword evidence="3" id="KW-1185">Reference proteome</keyword>
<proteinExistence type="predicted"/>
<protein>
    <submittedName>
        <fullName evidence="2">Uncharacterized protein</fullName>
    </submittedName>
</protein>
<dbReference type="AlphaFoldDB" id="A0A0V0TSH6"/>
<accession>A0A0V0TSH6</accession>
<sequence length="246" mass="27431">MLYDLNFAASFKKGESDPYGMGNSLIENPILSVSDKTVVATEIEDCHVYLAEDQINNDPLTANTLTFASERDTKQDKSIGTHSSFNDGNVNHGHNHTDHMANSTDASQPTVSHRNLNSVPKTPHGQNIALCTKTTVTQRQLPPLFFSTVNTGIAIKRRESEMFLTARLYRLGEAAQFKRLRNEPDFLIASRRFRPSDVESGAQFKSTHSKAEEPVDTRKTITKLILKLDCDSGGDRLDSNEMMVTR</sequence>
<gene>
    <name evidence="2" type="ORF">T05_4364</name>
</gene>